<dbReference type="Proteomes" id="UP000887560">
    <property type="component" value="Unplaced"/>
</dbReference>
<accession>A0A915P3W9</accession>
<evidence type="ECO:0000313" key="4">
    <source>
        <dbReference type="WBParaSite" id="scf7180000423757.g11569"/>
    </source>
</evidence>
<evidence type="ECO:0000313" key="3">
    <source>
        <dbReference type="Proteomes" id="UP000887560"/>
    </source>
</evidence>
<proteinExistence type="predicted"/>
<reference evidence="4" key="1">
    <citation type="submission" date="2022-11" db="UniProtKB">
        <authorList>
            <consortium name="WormBaseParasite"/>
        </authorList>
    </citation>
    <scope>IDENTIFICATION</scope>
</reference>
<dbReference type="Pfam" id="PF25790">
    <property type="entry name" value="BCD1"/>
    <property type="match status" value="1"/>
</dbReference>
<feature type="region of interest" description="Disordered" evidence="1">
    <location>
        <begin position="351"/>
        <end position="417"/>
    </location>
</feature>
<evidence type="ECO:0000256" key="1">
    <source>
        <dbReference type="SAM" id="MobiDB-lite"/>
    </source>
</evidence>
<feature type="compositionally biased region" description="Basic residues" evidence="1">
    <location>
        <begin position="379"/>
        <end position="391"/>
    </location>
</feature>
<feature type="domain" description="BCD1 alpha/beta" evidence="2">
    <location>
        <begin position="245"/>
        <end position="322"/>
    </location>
</feature>
<dbReference type="AlphaFoldDB" id="A0A915P3W9"/>
<organism evidence="3 4">
    <name type="scientific">Meloidogyne floridensis</name>
    <dbReference type="NCBI Taxonomy" id="298350"/>
    <lineage>
        <taxon>Eukaryota</taxon>
        <taxon>Metazoa</taxon>
        <taxon>Ecdysozoa</taxon>
        <taxon>Nematoda</taxon>
        <taxon>Chromadorea</taxon>
        <taxon>Rhabditida</taxon>
        <taxon>Tylenchina</taxon>
        <taxon>Tylenchomorpha</taxon>
        <taxon>Tylenchoidea</taxon>
        <taxon>Meloidogynidae</taxon>
        <taxon>Meloidogyninae</taxon>
        <taxon>Meloidogyne</taxon>
    </lineage>
</organism>
<dbReference type="InterPro" id="IPR057721">
    <property type="entry name" value="BCD1_alpha/beta"/>
</dbReference>
<dbReference type="WBParaSite" id="scf7180000423757.g11569">
    <property type="protein sequence ID" value="scf7180000423757.g11569"/>
    <property type="gene ID" value="scf7180000423757.g11569"/>
</dbReference>
<keyword evidence="3" id="KW-1185">Reference proteome</keyword>
<sequence>CDGQRPRSNILLDGKQNWKKIQGYSNFKEDTSIEDQQFLHQIKQRKNNSDETECVPKTEKIENTSLNTQNLNDNQKPKLSYNDQSLLKSAQFRRIWLLPSNDSKDFGSSRIEQFSDTIFWKCTVKFAYRAPVEETEEMNESSIKNEESFQEDENFDDQASSVATHLAKPLVDYEVEDGEELKISDNIVDVREEKIEKEEGEIETELKTEEKQFFDNDANEELDEEKMIEDVNSYQYPLPPLKWLSYTVQNIPESIRVSTLLRQFLRPKPYGTVISKSELDMDFLQQFTTYYPVNPQQTILENLRNRYVVGHPCFVVLLRRENEFGEFEFPMVGEVEQALLNAERERTVVVKDRPRWQNRNRNSEGGRGFRNGGQFQHNSRQHRHGGKKGGGRQRMSEHNEHPGPPNGQWQQQGSYGPIYNTSPFNQYQYHFHPYMPATFMPQMAQPRGQWSDQRFSQ</sequence>
<name>A0A915P3W9_9BILA</name>
<evidence type="ECO:0000259" key="2">
    <source>
        <dbReference type="Pfam" id="PF25790"/>
    </source>
</evidence>
<protein>
    <recommendedName>
        <fullName evidence="2">BCD1 alpha/beta domain-containing protein</fullName>
    </recommendedName>
</protein>